<evidence type="ECO:0000256" key="5">
    <source>
        <dbReference type="ARBA" id="ARBA00043913"/>
    </source>
</evidence>
<keyword evidence="2" id="KW-0677">Repeat</keyword>
<dbReference type="AlphaFoldDB" id="A0A8E2DVY2"/>
<comment type="function">
    <text evidence="5">Involved in mitochondrial fission. Acts as an adapter protein required to form mitochondrial fission complexes. Formation of these complexes is required to promote constriction and fission of the mitochondrial compartment at a late step in mitochondrial division.</text>
</comment>
<evidence type="ECO:0000256" key="6">
    <source>
        <dbReference type="PROSITE-ProRule" id="PRU00221"/>
    </source>
</evidence>
<reference evidence="7 8" key="1">
    <citation type="journal article" date="2016" name="Nat. Commun.">
        <title>Ectomycorrhizal ecology is imprinted in the genome of the dominant symbiotic fungus Cenococcum geophilum.</title>
        <authorList>
            <consortium name="DOE Joint Genome Institute"/>
            <person name="Peter M."/>
            <person name="Kohler A."/>
            <person name="Ohm R.A."/>
            <person name="Kuo A."/>
            <person name="Krutzmann J."/>
            <person name="Morin E."/>
            <person name="Arend M."/>
            <person name="Barry K.W."/>
            <person name="Binder M."/>
            <person name="Choi C."/>
            <person name="Clum A."/>
            <person name="Copeland A."/>
            <person name="Grisel N."/>
            <person name="Haridas S."/>
            <person name="Kipfer T."/>
            <person name="LaButti K."/>
            <person name="Lindquist E."/>
            <person name="Lipzen A."/>
            <person name="Maire R."/>
            <person name="Meier B."/>
            <person name="Mihaltcheva S."/>
            <person name="Molinier V."/>
            <person name="Murat C."/>
            <person name="Poggeler S."/>
            <person name="Quandt C.A."/>
            <person name="Sperisen C."/>
            <person name="Tritt A."/>
            <person name="Tisserant E."/>
            <person name="Crous P.W."/>
            <person name="Henrissat B."/>
            <person name="Nehls U."/>
            <person name="Egli S."/>
            <person name="Spatafora J.W."/>
            <person name="Grigoriev I.V."/>
            <person name="Martin F.M."/>
        </authorList>
    </citation>
    <scope>NUCLEOTIDE SEQUENCE [LARGE SCALE GENOMIC DNA]</scope>
    <source>
        <strain evidence="7 8">CBS 459.81</strain>
    </source>
</reference>
<evidence type="ECO:0000256" key="3">
    <source>
        <dbReference type="ARBA" id="ARBA00038415"/>
    </source>
</evidence>
<feature type="non-terminal residue" evidence="7">
    <location>
        <position position="1"/>
    </location>
</feature>
<sequence length="122" mass="13406">VYSVAFSPDGKTLASGSPDKTVRLWDTVTGAERQTLKGHSNSARSGTFWDDVTGVAPQSSPRARPVHVSVKGDWVTLGGQDMLLLPYEYRWAGEKCVAIYNSIIAIGCRSGHIFFIQFKEEE</sequence>
<name>A0A8E2DVY2_9PEZI</name>
<dbReference type="GO" id="GO:0005634">
    <property type="term" value="C:nucleus"/>
    <property type="evidence" value="ECO:0007669"/>
    <property type="project" value="TreeGrafter"/>
</dbReference>
<dbReference type="InterPro" id="IPR036322">
    <property type="entry name" value="WD40_repeat_dom_sf"/>
</dbReference>
<organism evidence="7 8">
    <name type="scientific">Lepidopterella palustris CBS 459.81</name>
    <dbReference type="NCBI Taxonomy" id="1314670"/>
    <lineage>
        <taxon>Eukaryota</taxon>
        <taxon>Fungi</taxon>
        <taxon>Dikarya</taxon>
        <taxon>Ascomycota</taxon>
        <taxon>Pezizomycotina</taxon>
        <taxon>Dothideomycetes</taxon>
        <taxon>Pleosporomycetidae</taxon>
        <taxon>Mytilinidiales</taxon>
        <taxon>Argynnaceae</taxon>
        <taxon>Lepidopterella</taxon>
    </lineage>
</organism>
<dbReference type="OrthoDB" id="538223at2759"/>
<dbReference type="PANTHER" id="PTHR22847:SF637">
    <property type="entry name" value="WD REPEAT DOMAIN 5B"/>
    <property type="match status" value="1"/>
</dbReference>
<evidence type="ECO:0000256" key="1">
    <source>
        <dbReference type="ARBA" id="ARBA00022574"/>
    </source>
</evidence>
<dbReference type="Proteomes" id="UP000250266">
    <property type="component" value="Unassembled WGS sequence"/>
</dbReference>
<dbReference type="Gene3D" id="2.130.10.10">
    <property type="entry name" value="YVTN repeat-like/Quinoprotein amine dehydrogenase"/>
    <property type="match status" value="1"/>
</dbReference>
<dbReference type="InterPro" id="IPR015943">
    <property type="entry name" value="WD40/YVTN_repeat-like_dom_sf"/>
</dbReference>
<gene>
    <name evidence="7" type="ORF">K432DRAFT_74220</name>
</gene>
<keyword evidence="8" id="KW-1185">Reference proteome</keyword>
<evidence type="ECO:0000256" key="2">
    <source>
        <dbReference type="ARBA" id="ARBA00022737"/>
    </source>
</evidence>
<evidence type="ECO:0000313" key="8">
    <source>
        <dbReference type="Proteomes" id="UP000250266"/>
    </source>
</evidence>
<feature type="repeat" description="WD" evidence="6">
    <location>
        <begin position="1"/>
        <end position="35"/>
    </location>
</feature>
<dbReference type="Pfam" id="PF00400">
    <property type="entry name" value="WD40"/>
    <property type="match status" value="1"/>
</dbReference>
<dbReference type="InterPro" id="IPR001680">
    <property type="entry name" value="WD40_rpt"/>
</dbReference>
<dbReference type="PANTHER" id="PTHR22847">
    <property type="entry name" value="WD40 REPEAT PROTEIN"/>
    <property type="match status" value="1"/>
</dbReference>
<dbReference type="SUPFAM" id="SSF50978">
    <property type="entry name" value="WD40 repeat-like"/>
    <property type="match status" value="1"/>
</dbReference>
<comment type="similarity">
    <text evidence="3">Belongs to the WD repeat MDV1/CAF4 family.</text>
</comment>
<proteinExistence type="inferred from homology"/>
<evidence type="ECO:0000256" key="4">
    <source>
        <dbReference type="ARBA" id="ARBA00039789"/>
    </source>
</evidence>
<dbReference type="GO" id="GO:1990234">
    <property type="term" value="C:transferase complex"/>
    <property type="evidence" value="ECO:0007669"/>
    <property type="project" value="UniProtKB-ARBA"/>
</dbReference>
<dbReference type="EMBL" id="KV746916">
    <property type="protein sequence ID" value="OCK72730.1"/>
    <property type="molecule type" value="Genomic_DNA"/>
</dbReference>
<dbReference type="PROSITE" id="PS50082">
    <property type="entry name" value="WD_REPEATS_2"/>
    <property type="match status" value="1"/>
</dbReference>
<evidence type="ECO:0000313" key="7">
    <source>
        <dbReference type="EMBL" id="OCK72730.1"/>
    </source>
</evidence>
<accession>A0A8E2DVY2</accession>
<protein>
    <recommendedName>
        <fullName evidence="4">Mitochondrial division protein 1</fullName>
    </recommendedName>
</protein>
<keyword evidence="1 6" id="KW-0853">WD repeat</keyword>
<dbReference type="PROSITE" id="PS50294">
    <property type="entry name" value="WD_REPEATS_REGION"/>
    <property type="match status" value="1"/>
</dbReference>